<proteinExistence type="predicted"/>
<dbReference type="PANTHER" id="PTHR43685">
    <property type="entry name" value="GLYCOSYLTRANSFERASE"/>
    <property type="match status" value="1"/>
</dbReference>
<dbReference type="InterPro" id="IPR050834">
    <property type="entry name" value="Glycosyltransf_2"/>
</dbReference>
<dbReference type="AlphaFoldDB" id="A0A1H2VR94"/>
<dbReference type="STRING" id="229203.SAMN05444338_104139"/>
<dbReference type="Proteomes" id="UP000198569">
    <property type="component" value="Unassembled WGS sequence"/>
</dbReference>
<accession>A0A1H2VR94</accession>
<evidence type="ECO:0000313" key="3">
    <source>
        <dbReference type="Proteomes" id="UP000198569"/>
    </source>
</evidence>
<dbReference type="Pfam" id="PF00535">
    <property type="entry name" value="Glycos_transf_2"/>
    <property type="match status" value="1"/>
</dbReference>
<dbReference type="Gene3D" id="3.90.550.10">
    <property type="entry name" value="Spore Coat Polysaccharide Biosynthesis Protein SpsA, Chain A"/>
    <property type="match status" value="1"/>
</dbReference>
<dbReference type="OrthoDB" id="597270at2"/>
<dbReference type="SUPFAM" id="SSF53448">
    <property type="entry name" value="Nucleotide-diphospho-sugar transferases"/>
    <property type="match status" value="1"/>
</dbReference>
<dbReference type="InterPro" id="IPR001173">
    <property type="entry name" value="Glyco_trans_2-like"/>
</dbReference>
<gene>
    <name evidence="2" type="ORF">SAMN05444338_104139</name>
</gene>
<keyword evidence="2" id="KW-0808">Transferase</keyword>
<keyword evidence="3" id="KW-1185">Reference proteome</keyword>
<evidence type="ECO:0000259" key="1">
    <source>
        <dbReference type="Pfam" id="PF00535"/>
    </source>
</evidence>
<sequence length="264" mass="30226">MKISVVIPMYNSRNTILNTLNSVKNQTILPFEVVIIDDGSKDESVTVVEDFISVNSALNIQLVKQKNRGVSSARNVGLKLAKGDWIALLDSDDEWLPTKLERQIQVLNENPTIDFLGTNRNGEYFDKILWKKLGVLTRISPKLLMVKFIFVVPTVIFRKKIVLDAGYFDETQKYAEEGNYFIRIAQKYNCYLLNESLVVTGDGKAHFGHSGLSGNLKEMERGELKNLKDALSLKIINHFQYSFLVLFSILKYFRRIVIVKTRQE</sequence>
<dbReference type="RefSeq" id="WP_091430541.1">
    <property type="nucleotide sequence ID" value="NZ_FNMV01000004.1"/>
</dbReference>
<dbReference type="CDD" id="cd00761">
    <property type="entry name" value="Glyco_tranf_GTA_type"/>
    <property type="match status" value="1"/>
</dbReference>
<dbReference type="InterPro" id="IPR029044">
    <property type="entry name" value="Nucleotide-diphossugar_trans"/>
</dbReference>
<dbReference type="EMBL" id="FNMV01000004">
    <property type="protein sequence ID" value="SDW70767.1"/>
    <property type="molecule type" value="Genomic_DNA"/>
</dbReference>
<dbReference type="GO" id="GO:0016740">
    <property type="term" value="F:transferase activity"/>
    <property type="evidence" value="ECO:0007669"/>
    <property type="project" value="UniProtKB-KW"/>
</dbReference>
<protein>
    <submittedName>
        <fullName evidence="2">Glycosyltransferase involved in cell wall bisynthesis</fullName>
    </submittedName>
</protein>
<name>A0A1H2VR94_9FLAO</name>
<reference evidence="3" key="1">
    <citation type="submission" date="2016-10" db="EMBL/GenBank/DDBJ databases">
        <authorList>
            <person name="Varghese N."/>
            <person name="Submissions S."/>
        </authorList>
    </citation>
    <scope>NUCLEOTIDE SEQUENCE [LARGE SCALE GENOMIC DNA]</scope>
    <source>
        <strain evidence="3">DSM 15718</strain>
    </source>
</reference>
<organism evidence="2 3">
    <name type="scientific">Flavobacterium degerlachei</name>
    <dbReference type="NCBI Taxonomy" id="229203"/>
    <lineage>
        <taxon>Bacteria</taxon>
        <taxon>Pseudomonadati</taxon>
        <taxon>Bacteroidota</taxon>
        <taxon>Flavobacteriia</taxon>
        <taxon>Flavobacteriales</taxon>
        <taxon>Flavobacteriaceae</taxon>
        <taxon>Flavobacterium</taxon>
    </lineage>
</organism>
<evidence type="ECO:0000313" key="2">
    <source>
        <dbReference type="EMBL" id="SDW70767.1"/>
    </source>
</evidence>
<feature type="domain" description="Glycosyltransferase 2-like" evidence="1">
    <location>
        <begin position="4"/>
        <end position="132"/>
    </location>
</feature>
<dbReference type="PANTHER" id="PTHR43685:SF11">
    <property type="entry name" value="GLYCOSYLTRANSFERASE TAGX-RELATED"/>
    <property type="match status" value="1"/>
</dbReference>